<dbReference type="Proteomes" id="UP000516314">
    <property type="component" value="Chromosome 4"/>
</dbReference>
<dbReference type="Proteomes" id="UP000434276">
    <property type="component" value="Unassembled WGS sequence"/>
</dbReference>
<organism evidence="1 5">
    <name type="scientific">Arabidopsis thaliana</name>
    <name type="common">Mouse-ear cress</name>
    <dbReference type="NCBI Taxonomy" id="3702"/>
    <lineage>
        <taxon>Eukaryota</taxon>
        <taxon>Viridiplantae</taxon>
        <taxon>Streptophyta</taxon>
        <taxon>Embryophyta</taxon>
        <taxon>Tracheophyta</taxon>
        <taxon>Spermatophyta</taxon>
        <taxon>Magnoliopsida</taxon>
        <taxon>eudicotyledons</taxon>
        <taxon>Gunneridae</taxon>
        <taxon>Pentapetalae</taxon>
        <taxon>rosids</taxon>
        <taxon>malvids</taxon>
        <taxon>Brassicales</taxon>
        <taxon>Brassicaceae</taxon>
        <taxon>Camelineae</taxon>
        <taxon>Arabidopsis</taxon>
    </lineage>
</organism>
<evidence type="ECO:0000313" key="3">
    <source>
        <dbReference type="EMBL" id="VYS61644.1"/>
    </source>
</evidence>
<evidence type="ECO:0000313" key="6">
    <source>
        <dbReference type="Proteomes" id="UP000516314"/>
    </source>
</evidence>
<evidence type="ECO:0000313" key="1">
    <source>
        <dbReference type="EMBL" id="CAA0393317.1"/>
    </source>
</evidence>
<evidence type="ECO:0000313" key="2">
    <source>
        <dbReference type="EMBL" id="CAD5326944.1"/>
    </source>
</evidence>
<name>A0A5S9XPC2_ARATH</name>
<proteinExistence type="predicted"/>
<sequence length="67" mass="7600">MGVMDCKYFSNFLSTKIVSAQMRVMFGILRGLEPEEATEKNDQLIKPVSISEMKAVFEMAHALDQML</sequence>
<evidence type="ECO:0000313" key="4">
    <source>
        <dbReference type="Proteomes" id="UP000426265"/>
    </source>
</evidence>
<dbReference type="EMBL" id="LR881469">
    <property type="protein sequence ID" value="CAD5326944.1"/>
    <property type="molecule type" value="Genomic_DNA"/>
</dbReference>
<accession>A0A5S9XPC2</accession>
<reference evidence="1 5" key="1">
    <citation type="submission" date="2019-12" db="EMBL/GenBank/DDBJ databases">
        <authorList>
            <person name="Jiao W.-B."/>
            <person name="Schneeberger K."/>
        </authorList>
    </citation>
    <scope>NUCLEOTIDE SEQUENCE [LARGE SCALE GENOMIC DNA]</scope>
    <source>
        <strain evidence="4">cv. An-1</strain>
        <strain evidence="5">cv. C24</strain>
    </source>
</reference>
<dbReference type="EMBL" id="CACRSJ010000109">
    <property type="protein sequence ID" value="VYS61644.1"/>
    <property type="molecule type" value="Genomic_DNA"/>
</dbReference>
<gene>
    <name evidence="3" type="ORF">AN1_LOCUS17073</name>
    <name evidence="2" type="ORF">AT9943_LOCUS14673</name>
    <name evidence="1" type="ORF">C24_LOCUS16944</name>
</gene>
<reference evidence="2 6" key="2">
    <citation type="submission" date="2020-09" db="EMBL/GenBank/DDBJ databases">
        <authorList>
            <person name="Ashkenazy H."/>
        </authorList>
    </citation>
    <scope>NUCLEOTIDE SEQUENCE [LARGE SCALE GENOMIC DNA]</scope>
    <source>
        <strain evidence="6">cv. Cdm-0</strain>
    </source>
</reference>
<dbReference type="EMBL" id="CACSHJ010000095">
    <property type="protein sequence ID" value="CAA0393317.1"/>
    <property type="molecule type" value="Genomic_DNA"/>
</dbReference>
<evidence type="ECO:0000313" key="5">
    <source>
        <dbReference type="Proteomes" id="UP000434276"/>
    </source>
</evidence>
<accession>A0A654FLF3</accession>
<dbReference type="AlphaFoldDB" id="A0A5S9XPC2"/>
<dbReference type="Proteomes" id="UP000426265">
    <property type="component" value="Unassembled WGS sequence"/>
</dbReference>
<protein>
    <submittedName>
        <fullName evidence="2">(thale cress) hypothetical protein</fullName>
    </submittedName>
</protein>